<gene>
    <name evidence="2" type="ORF">WT57_05350</name>
</gene>
<dbReference type="AlphaFoldDB" id="A0A132EQN0"/>
<dbReference type="Proteomes" id="UP000061512">
    <property type="component" value="Unassembled WGS sequence"/>
</dbReference>
<evidence type="ECO:0000256" key="1">
    <source>
        <dbReference type="SAM" id="MobiDB-lite"/>
    </source>
</evidence>
<accession>A0A132EQN0</accession>
<name>A0A132EQN0_9BURK</name>
<comment type="caution">
    <text evidence="2">The sequence shown here is derived from an EMBL/GenBank/DDBJ whole genome shotgun (WGS) entry which is preliminary data.</text>
</comment>
<reference evidence="2 3" key="1">
    <citation type="submission" date="2015-11" db="EMBL/GenBank/DDBJ databases">
        <title>Expanding the genomic diversity of Burkholderia species for the development of highly accurate diagnostics.</title>
        <authorList>
            <person name="Sahl J."/>
            <person name="Keim P."/>
            <person name="Wagner D."/>
        </authorList>
    </citation>
    <scope>NUCLEOTIDE SEQUENCE [LARGE SCALE GENOMIC DNA]</scope>
    <source>
        <strain evidence="2 3">MSMB574WGS</strain>
    </source>
</reference>
<sequence>MQEASMGCMTRFPDVVRASALRRLPDVRPASRRIDLHGAWRRAPGRRDASRSASACRTGWPDVSADDDPRSERES</sequence>
<evidence type="ECO:0000313" key="3">
    <source>
        <dbReference type="Proteomes" id="UP000061512"/>
    </source>
</evidence>
<dbReference type="EMBL" id="LPJX01000077">
    <property type="protein sequence ID" value="KWF55901.1"/>
    <property type="molecule type" value="Genomic_DNA"/>
</dbReference>
<proteinExistence type="predicted"/>
<feature type="region of interest" description="Disordered" evidence="1">
    <location>
        <begin position="42"/>
        <end position="75"/>
    </location>
</feature>
<organism evidence="2 3">
    <name type="scientific">Burkholderia pseudomultivorans</name>
    <dbReference type="NCBI Taxonomy" id="1207504"/>
    <lineage>
        <taxon>Bacteria</taxon>
        <taxon>Pseudomonadati</taxon>
        <taxon>Pseudomonadota</taxon>
        <taxon>Betaproteobacteria</taxon>
        <taxon>Burkholderiales</taxon>
        <taxon>Burkholderiaceae</taxon>
        <taxon>Burkholderia</taxon>
        <taxon>Burkholderia cepacia complex</taxon>
    </lineage>
</organism>
<protein>
    <submittedName>
        <fullName evidence="2">Uncharacterized protein</fullName>
    </submittedName>
</protein>
<evidence type="ECO:0000313" key="2">
    <source>
        <dbReference type="EMBL" id="KWF55901.1"/>
    </source>
</evidence>